<dbReference type="AlphaFoldDB" id="A0A564YM18"/>
<feature type="non-terminal residue" evidence="2">
    <location>
        <position position="1"/>
    </location>
</feature>
<protein>
    <submittedName>
        <fullName evidence="2">Uncharacterized protein</fullName>
    </submittedName>
</protein>
<feature type="compositionally biased region" description="Basic and acidic residues" evidence="1">
    <location>
        <begin position="348"/>
        <end position="358"/>
    </location>
</feature>
<evidence type="ECO:0000313" key="3">
    <source>
        <dbReference type="Proteomes" id="UP000321570"/>
    </source>
</evidence>
<sequence>PPPISLPSESTKFANTPLGRVRPSTIVKPFFASHYQPNGNVNESQRRRLPPSQPSTPVRSSQLEINQDYQQTHRSSHFLRPAGSSASSTSKRIDTSSEAIPQSISFPGSRNVQQTPQQQQPKSSSSKSKPYRMENMSVEHLQYLERRLQQLLEVIPPRPGKAKSDSGRQSSHPSWMAVPPQGHSLHQSHQALPHYPIITNPYHFHPQAAPLLIFPPRQQTGSSQSAAGGSAVFGELDPYYFSSSSSASFCYAGSAPSSLQDFNREELHCLLHAVRNMLAMHQQNQSSSTSKSASSTNPDPLAALQQRPFSWYLHRTTTPSSPASSTVNLFLDGNDSMNAEGSDSGRSTGKDNGDDTGRQKSASESGSHPPILPAGFRNFTRYLDSKFGPDTTEEQRNKRHHHHQRRHRRELLKNSSHTITASDSSHGLSVTDVRPKISITPCTSDGDFAESSSRQSGGNSTGSPSSLKMVEGELAQRLAATWCAPYWCPPPLPP</sequence>
<evidence type="ECO:0000256" key="1">
    <source>
        <dbReference type="SAM" id="MobiDB-lite"/>
    </source>
</evidence>
<feature type="compositionally biased region" description="Polar residues" evidence="1">
    <location>
        <begin position="84"/>
        <end position="112"/>
    </location>
</feature>
<feature type="region of interest" description="Disordered" evidence="1">
    <location>
        <begin position="314"/>
        <end position="468"/>
    </location>
</feature>
<evidence type="ECO:0000313" key="2">
    <source>
        <dbReference type="EMBL" id="VUZ48246.1"/>
    </source>
</evidence>
<feature type="compositionally biased region" description="Low complexity" evidence="1">
    <location>
        <begin position="286"/>
        <end position="296"/>
    </location>
</feature>
<dbReference type="Proteomes" id="UP000321570">
    <property type="component" value="Unassembled WGS sequence"/>
</dbReference>
<feature type="compositionally biased region" description="Polar residues" evidence="1">
    <location>
        <begin position="335"/>
        <end position="347"/>
    </location>
</feature>
<feature type="region of interest" description="Disordered" evidence="1">
    <location>
        <begin position="1"/>
        <end position="133"/>
    </location>
</feature>
<feature type="compositionally biased region" description="Polar residues" evidence="1">
    <location>
        <begin position="55"/>
        <end position="73"/>
    </location>
</feature>
<feature type="compositionally biased region" description="Low complexity" evidence="1">
    <location>
        <begin position="113"/>
        <end position="128"/>
    </location>
</feature>
<organism evidence="2 3">
    <name type="scientific">Hymenolepis diminuta</name>
    <name type="common">Rat tapeworm</name>
    <dbReference type="NCBI Taxonomy" id="6216"/>
    <lineage>
        <taxon>Eukaryota</taxon>
        <taxon>Metazoa</taxon>
        <taxon>Spiralia</taxon>
        <taxon>Lophotrochozoa</taxon>
        <taxon>Platyhelminthes</taxon>
        <taxon>Cestoda</taxon>
        <taxon>Eucestoda</taxon>
        <taxon>Cyclophyllidea</taxon>
        <taxon>Hymenolepididae</taxon>
        <taxon>Hymenolepis</taxon>
    </lineage>
</organism>
<feature type="region of interest" description="Disordered" evidence="1">
    <location>
        <begin position="157"/>
        <end position="187"/>
    </location>
</feature>
<accession>A0A564YM18</accession>
<name>A0A564YM18_HYMDI</name>
<dbReference type="EMBL" id="CABIJS010000277">
    <property type="protein sequence ID" value="VUZ48246.1"/>
    <property type="molecule type" value="Genomic_DNA"/>
</dbReference>
<feature type="compositionally biased region" description="Polar residues" evidence="1">
    <location>
        <begin position="413"/>
        <end position="428"/>
    </location>
</feature>
<feature type="region of interest" description="Disordered" evidence="1">
    <location>
        <begin position="281"/>
        <end position="301"/>
    </location>
</feature>
<feature type="compositionally biased region" description="Low complexity" evidence="1">
    <location>
        <begin position="316"/>
        <end position="326"/>
    </location>
</feature>
<feature type="non-terminal residue" evidence="2">
    <location>
        <position position="494"/>
    </location>
</feature>
<feature type="compositionally biased region" description="Polar residues" evidence="1">
    <location>
        <begin position="450"/>
        <end position="466"/>
    </location>
</feature>
<proteinExistence type="predicted"/>
<gene>
    <name evidence="2" type="ORF">WMSIL1_LOCUS7562</name>
</gene>
<feature type="compositionally biased region" description="Basic residues" evidence="1">
    <location>
        <begin position="397"/>
        <end position="410"/>
    </location>
</feature>
<keyword evidence="3" id="KW-1185">Reference proteome</keyword>
<reference evidence="2 3" key="1">
    <citation type="submission" date="2019-07" db="EMBL/GenBank/DDBJ databases">
        <authorList>
            <person name="Jastrzebski P J."/>
            <person name="Paukszto L."/>
            <person name="Jastrzebski P J."/>
        </authorList>
    </citation>
    <scope>NUCLEOTIDE SEQUENCE [LARGE SCALE GENOMIC DNA]</scope>
    <source>
        <strain evidence="2 3">WMS-il1</strain>
    </source>
</reference>